<feature type="compositionally biased region" description="Polar residues" evidence="1">
    <location>
        <begin position="1474"/>
        <end position="1484"/>
    </location>
</feature>
<sequence length="1496" mass="169608">MRSTFTLFICILITHIAFSQSSSQTFSDNTEEFVPKMEELFKTVSDKKYAKAYLEELSVFWDSPETDEEQKKLIINNCNALAKKKARPIPDYEAYLNAVRVYLKADISQSSFTAWNNAVVDLIKKPRLHLRTINTYLKTTSQLVTDSIIFSTPSNKWKTDNTNWTLSYTNKELIARFPALNLTCHSKNDSIRIWDTKGTFNYSTKIWNGDKGKVTWERSGFKAEQVSATFGSYSFPFKQSYFDIDSVQFYNTIYFDHPLIGSLRHKVMDIKSTANSTYPQFTSVEQRFKLDNIHPDINYEGGFSQFGSKFLGSGTHDNPATITIYRNDTVFLTAKSLYFALRKDQILSSDTEVKISLQTDYIYHPGLIFKLMVDKNELHLIRNGEGLALSPYFNTFHNVSMDIELLTWKIGSETMDLKMVSGAAENHGEFESLSYFREGFYNSLQGMDAIHPLQGLKNCSKMHHGRPFTASEYAQMMHLPENQIRQQIIQLSFYGFIGYNVNTDMIELRQRLYDYLQFRLGNKDYDVIRFVSHTPGNIANAQIDLLNYDINVNGVKSISISDNQNVIFFPKNEHILLKRNRNFVFDGAINAGMLNLYGDGFKFDYDDFQIEMKNLDSVRMKVETGELDYFGQPQMTYVKNAIENLSGNLKIDEPNNKSGKDFHSEYPILNSATESYVYYDKPEIQDGQYDREKFYFKLDTFTLDSISKLSAKNFDFTGTFVSNIFPTFKEQLTVRNDYSLGFKRKTPADGYAVYDGKATFIADIDMSNKGLKGKGTLQYLSATAQSENLVFLPENATGQAYDFTVKKSEEGVEYPDVHGKYNHINFLPYQDQLISKSQEESFTMYNNEASLDGELTVAPEGSTGKGTFYMDKANIVSKDMTFGGYSMMADSSDFNLASNSDIDEAVSFNTTNLISNIDFQKRQGKFKSISGGNPVNFTDNRYISYINEFSWDMENNDIYLGASGSKGNRFVSTHKKQDSLDFMVPLARYDVENKIIYAEEVKNIQVADANIILNDGLLTIRENADMAPIDSASIVLANDTNFTHTIYNSHLKVGGKFNYSGYGEYDYYNGDGKKFTLQFSNIELNDDLKTTAEGNIPEEDIFTFDKNFTFKGKTKLTSTSPHLNFDGGVQMLHQCAGGPQTYTYFKATIDPDSIVIPIGEEPVDFERKKIYRDFYITKDSSHIYATFLAKRKDYSDIPIITAGDYLYFNEQQNAFEIAHLDKIQNPDTTGVLFRYSNSSCQLLAEGPLNMGVDLDQVSLRSAGTIIDNPKNDKISLTTLLGIDFFFNETATQQMVTRIMASTAPESKQSDSGFKKRLAELVGSKEAAEITKLKKEGKPIASLNEVVNNMFLFGNIDFVFDGVSHAYIADGTADLTMIKNNVINKKVNVKAEIVKKRSGNSIDLFLSFDKDTWYYFAYKAKMMYTLSSDEAFNTTISTLKSDERKAKSGGFTFIQSPASRLNRFIKKFGLSPIKTSAAASGQSISIDEGAAEERSKE</sequence>
<feature type="signal peptide" evidence="2">
    <location>
        <begin position="1"/>
        <end position="19"/>
    </location>
</feature>
<proteinExistence type="predicted"/>
<dbReference type="eggNOG" id="ENOG502Z869">
    <property type="taxonomic scope" value="Bacteria"/>
</dbReference>
<dbReference type="OrthoDB" id="1465441at2"/>
<accession>W7Y5R2</accession>
<feature type="chain" id="PRO_5004903978" description="Organic solvent tolerance protein OstA" evidence="2">
    <location>
        <begin position="20"/>
        <end position="1496"/>
    </location>
</feature>
<comment type="caution">
    <text evidence="3">The sequence shown here is derived from an EMBL/GenBank/DDBJ whole genome shotgun (WGS) entry which is preliminary data.</text>
</comment>
<dbReference type="Proteomes" id="UP000019402">
    <property type="component" value="Unassembled WGS sequence"/>
</dbReference>
<evidence type="ECO:0000313" key="4">
    <source>
        <dbReference type="Proteomes" id="UP000019402"/>
    </source>
</evidence>
<dbReference type="RefSeq" id="WP_152541756.1">
    <property type="nucleotide sequence ID" value="NZ_BAMD01000024.1"/>
</dbReference>
<gene>
    <name evidence="3" type="ORF">JCM21142_52158</name>
</gene>
<protein>
    <recommendedName>
        <fullName evidence="5">Organic solvent tolerance protein OstA</fullName>
    </recommendedName>
</protein>
<dbReference type="STRING" id="869213.GCA_000517085_00941"/>
<feature type="region of interest" description="Disordered" evidence="1">
    <location>
        <begin position="1474"/>
        <end position="1496"/>
    </location>
</feature>
<keyword evidence="4" id="KW-1185">Reference proteome</keyword>
<keyword evidence="2" id="KW-0732">Signal</keyword>
<evidence type="ECO:0000256" key="2">
    <source>
        <dbReference type="SAM" id="SignalP"/>
    </source>
</evidence>
<name>W7Y5R2_9BACT</name>
<evidence type="ECO:0000256" key="1">
    <source>
        <dbReference type="SAM" id="MobiDB-lite"/>
    </source>
</evidence>
<reference evidence="3 4" key="1">
    <citation type="journal article" date="2014" name="Genome Announc.">
        <title>Draft Genome Sequence of Cytophaga fermentans JCM 21142T, a Facultative Anaerobe Isolated from Marine Mud.</title>
        <authorList>
            <person name="Starns D."/>
            <person name="Oshima K."/>
            <person name="Suda W."/>
            <person name="Iino T."/>
            <person name="Yuki M."/>
            <person name="Inoue J."/>
            <person name="Kitamura K."/>
            <person name="Iida T."/>
            <person name="Darby A."/>
            <person name="Hattori M."/>
            <person name="Ohkuma M."/>
        </authorList>
    </citation>
    <scope>NUCLEOTIDE SEQUENCE [LARGE SCALE GENOMIC DNA]</scope>
    <source>
        <strain evidence="3 4">JCM 21142</strain>
    </source>
</reference>
<dbReference type="EMBL" id="BAMD01000024">
    <property type="protein sequence ID" value="GAF03482.1"/>
    <property type="molecule type" value="Genomic_DNA"/>
</dbReference>
<organism evidence="3 4">
    <name type="scientific">Saccharicrinis fermentans DSM 9555 = JCM 21142</name>
    <dbReference type="NCBI Taxonomy" id="869213"/>
    <lineage>
        <taxon>Bacteria</taxon>
        <taxon>Pseudomonadati</taxon>
        <taxon>Bacteroidota</taxon>
        <taxon>Bacteroidia</taxon>
        <taxon>Marinilabiliales</taxon>
        <taxon>Marinilabiliaceae</taxon>
        <taxon>Saccharicrinis</taxon>
    </lineage>
</organism>
<evidence type="ECO:0008006" key="5">
    <source>
        <dbReference type="Google" id="ProtNLM"/>
    </source>
</evidence>
<evidence type="ECO:0000313" key="3">
    <source>
        <dbReference type="EMBL" id="GAF03482.1"/>
    </source>
</evidence>